<sequence length="529" mass="56167">MTSRYALQGRIVTMDPHDTVIEDGVLYVGDGVIEDVRPAADPPPPGHELTPRTASGGSVYPGLIELHNHLAYDVLQLWQVPRVYTNRDQWGGTGTYRQLVTGPMTVLGRDAALMPAVARYVEAKALINGTTTSQGIALFSNAGARRMYRGVLRNVEQPEDPALPAATSRIADIDAADARRFLDRLSRSQRLLLHLAEGTDERAREHFRALEFEPGKWAVTENLVGIHCAALTRADFDVLAEHGGAMVWSPLSNLLLYGRTADVAAARAAGVAVALGSDWSISGSKGLLGELKTARLAAAGTFTDRELVAMATRDAARILRWDAALGALRPGLRADLLAVATTDPDPYRGLLLAADTDIRLVAVNGVPRYGTTRLMRKLAGDAAPSDPGPGAPDGRLVNLLDANADPLVAGLTLPQATERLTAALATLPARAERGLAPLATARPDEPPRWYLALDELQPTGAELRPRLPAHSAATGPSLAAPAPAPADLVPLTLDALTATHDKPYRTTLAAEANLPPTLRAALTELLNPA</sequence>
<evidence type="ECO:0000256" key="1">
    <source>
        <dbReference type="ARBA" id="ARBA00022801"/>
    </source>
</evidence>
<keyword evidence="1 3" id="KW-0378">Hydrolase</keyword>
<accession>A0A7W7SIX3</accession>
<name>A0A7W7SIX3_9ACTN</name>
<keyword evidence="4" id="KW-1185">Reference proteome</keyword>
<gene>
    <name evidence="3" type="ORF">F4556_006841</name>
</gene>
<dbReference type="EMBL" id="JACHJR010000001">
    <property type="protein sequence ID" value="MBB4951306.1"/>
    <property type="molecule type" value="Genomic_DNA"/>
</dbReference>
<dbReference type="AlphaFoldDB" id="A0A7W7SIX3"/>
<evidence type="ECO:0000259" key="2">
    <source>
        <dbReference type="Pfam" id="PF01979"/>
    </source>
</evidence>
<feature type="domain" description="Amidohydrolase-related" evidence="2">
    <location>
        <begin position="221"/>
        <end position="365"/>
    </location>
</feature>
<organism evidence="3 4">
    <name type="scientific">Kitasatospora gansuensis</name>
    <dbReference type="NCBI Taxonomy" id="258050"/>
    <lineage>
        <taxon>Bacteria</taxon>
        <taxon>Bacillati</taxon>
        <taxon>Actinomycetota</taxon>
        <taxon>Actinomycetes</taxon>
        <taxon>Kitasatosporales</taxon>
        <taxon>Streptomycetaceae</taxon>
        <taxon>Kitasatospora</taxon>
    </lineage>
</organism>
<dbReference type="Gene3D" id="2.30.40.10">
    <property type="entry name" value="Urease, subunit C, domain 1"/>
    <property type="match status" value="2"/>
</dbReference>
<dbReference type="PANTHER" id="PTHR43794:SF11">
    <property type="entry name" value="AMIDOHYDROLASE-RELATED DOMAIN-CONTAINING PROTEIN"/>
    <property type="match status" value="1"/>
</dbReference>
<dbReference type="Pfam" id="PF01979">
    <property type="entry name" value="Amidohydro_1"/>
    <property type="match status" value="1"/>
</dbReference>
<comment type="caution">
    <text evidence="3">The sequence shown here is derived from an EMBL/GenBank/DDBJ whole genome shotgun (WGS) entry which is preliminary data.</text>
</comment>
<dbReference type="InterPro" id="IPR006680">
    <property type="entry name" value="Amidohydro-rel"/>
</dbReference>
<protein>
    <submittedName>
        <fullName evidence="3">Cytosine/adenosine deaminase-related metal-dependent hydrolase</fullName>
    </submittedName>
</protein>
<dbReference type="SUPFAM" id="SSF51556">
    <property type="entry name" value="Metallo-dependent hydrolases"/>
    <property type="match status" value="1"/>
</dbReference>
<dbReference type="Proteomes" id="UP000573327">
    <property type="component" value="Unassembled WGS sequence"/>
</dbReference>
<dbReference type="InterPro" id="IPR050287">
    <property type="entry name" value="MTA/SAH_deaminase"/>
</dbReference>
<dbReference type="GO" id="GO:0016810">
    <property type="term" value="F:hydrolase activity, acting on carbon-nitrogen (but not peptide) bonds"/>
    <property type="evidence" value="ECO:0007669"/>
    <property type="project" value="InterPro"/>
</dbReference>
<dbReference type="InterPro" id="IPR011059">
    <property type="entry name" value="Metal-dep_hydrolase_composite"/>
</dbReference>
<dbReference type="SUPFAM" id="SSF51338">
    <property type="entry name" value="Composite domain of metallo-dependent hydrolases"/>
    <property type="match status" value="1"/>
</dbReference>
<evidence type="ECO:0000313" key="3">
    <source>
        <dbReference type="EMBL" id="MBB4951306.1"/>
    </source>
</evidence>
<proteinExistence type="predicted"/>
<evidence type="ECO:0000313" key="4">
    <source>
        <dbReference type="Proteomes" id="UP000573327"/>
    </source>
</evidence>
<dbReference type="InterPro" id="IPR032466">
    <property type="entry name" value="Metal_Hydrolase"/>
</dbReference>
<dbReference type="Gene3D" id="3.20.20.140">
    <property type="entry name" value="Metal-dependent hydrolases"/>
    <property type="match status" value="2"/>
</dbReference>
<dbReference type="PANTHER" id="PTHR43794">
    <property type="entry name" value="AMINOHYDROLASE SSNA-RELATED"/>
    <property type="match status" value="1"/>
</dbReference>
<dbReference type="RefSeq" id="WP_184923166.1">
    <property type="nucleotide sequence ID" value="NZ_JACHJR010000001.1"/>
</dbReference>
<reference evidence="3 4" key="1">
    <citation type="submission" date="2020-08" db="EMBL/GenBank/DDBJ databases">
        <title>Sequencing the genomes of 1000 actinobacteria strains.</title>
        <authorList>
            <person name="Klenk H.-P."/>
        </authorList>
    </citation>
    <scope>NUCLEOTIDE SEQUENCE [LARGE SCALE GENOMIC DNA]</scope>
    <source>
        <strain evidence="3 4">DSM 44786</strain>
    </source>
</reference>